<dbReference type="eggNOG" id="COG2334">
    <property type="taxonomic scope" value="Bacteria"/>
</dbReference>
<dbReference type="OrthoDB" id="9763887at2"/>
<sequence>MQQIIKATPIIYLLTGYDHQKLEDIKNEYVKWMEEEGFQVKLIIPPVRPKPRKEFDLEELLPLDQIRHDRERVAMFIYDINQWEKNDKVLSLEIQPSNPAHSMLRAAMISSFKGIPFLNINNQPKSLAGKWGVEAHSSIIEAHKFNKPKNRLNINQKLRKPTMLHAAMVNLFKCIPFLSVKTQSNSLAGKWGCEARSLIIEARKFNELKNRLNINKKLKKSKQSDELNNNCIIEEIEYYYRNKFFNMIFELNIGYYTTPYPNQFNSKFNAPAANKKLINIAMGKNMSARLLECVIAHTVPSGDIVGVRCISEGLSDALVFVVYPQGKAGILIKLAPWLESLCEFEGMQFVIGPRLKTFVASLVNTGVGIGPVFYRDEKGTAWGSIAYNLVGSPDQSTKLESLKTLINNTLGASDHGKADFLRAGVSKTLKEVIVPIHGAKESFTYATDTLWGWLGTSLPPVFTATLAEPTKDPNNTIGSFRTKGYKRDAAFRLAECEWNSKWNGEGSPWIVKLKGFILLEFDIKDGVHSVIVRHPDLGFRIECIDTNAVLSSAEWPPKYMKYGFPVELCVSPLPNNRNYSLYEEVFDSAQKNKQTPRTPLDMFFYRSACQNILPPLSYTYCARMSPIHGDLNLSNILFTDGIELGWLIDFDSSCIKGLTAFDFAKLEVELLSHFLIPRLIDLSSRYPNLCVLRRKNKSFPNDSTLLASVLSTLDSLDVNQDIVDQWKLMLNDKQLLGNDLHNSSLDPIWVLLRLLAVFRRAAMSALIHTKEPHDPHSNHAPSDLALAISACAFSAIKHAVKRSRRDIAEDLAIVSEWYVRQAIPVFSPKEESGKIPETLDATMEPPETRKTLETSSLEQLVLMAGPKARLDIDKSLLSLSKKKLSEIINEIAATKKPKVEWDVKAWDFASTGCVANISPIVGYLWLMTRNDLLSKGAEHKDKICVPKISSRGAGGGTVDTLEAGGYPFSGDFERIKKIIKNTSGVFCKQEDALVRVDKAAMARRKVRNLMKDPKLMLASVLAKKLVMGCQHAVIDVKLGRDTKVIPLSLSSKEVGIVSADAERLISILPNEAAITAAKALLTEAGLSFMSSDSTGHFHEIKTNDETSGTKLANMETLRLVFTSADVPQCQAIGRNLILLMLFREFELQSEENESNKPFNWAESYREFYLKVIPASLDIVVSEENEKQANERLRVAWQRLLTQLPNLAKKNEYDVFKLQEPFNTLNAIINNKECSVQSLNGPLEAKTYPIPGQGQTKVNFIDAYELDDWFDELCKGASGEDREVGFWMHVLPGGQYKFGTPFITVFYNKDRINASRIDQRMARFLSRDNGYIEL</sequence>
<dbReference type="GO" id="GO:0006206">
    <property type="term" value="P:pyrimidine nucleobase metabolic process"/>
    <property type="evidence" value="ECO:0007669"/>
    <property type="project" value="InterPro"/>
</dbReference>
<dbReference type="EMBL" id="CP004885">
    <property type="protein sequence ID" value="AGX88743.1"/>
    <property type="molecule type" value="Genomic_DNA"/>
</dbReference>
<name>U5NES7_9BURK</name>
<dbReference type="RefSeq" id="WP_022776678.1">
    <property type="nucleotide sequence ID" value="NC_022576.1"/>
</dbReference>
<dbReference type="GO" id="GO:0004645">
    <property type="term" value="F:1,4-alpha-oligoglucan phosphorylase activity"/>
    <property type="evidence" value="ECO:0007669"/>
    <property type="project" value="InterPro"/>
</dbReference>
<dbReference type="InterPro" id="IPR000053">
    <property type="entry name" value="Thymidine/pyrmidine_PPase"/>
</dbReference>
<evidence type="ECO:0000313" key="4">
    <source>
        <dbReference type="EMBL" id="AGX88743.1"/>
    </source>
</evidence>
<dbReference type="InterPro" id="IPR035902">
    <property type="entry name" value="Nuc_phospho_transferase"/>
</dbReference>
<keyword evidence="5" id="KW-1185">Reference proteome</keyword>
<dbReference type="Proteomes" id="UP000017184">
    <property type="component" value="Chromosome"/>
</dbReference>
<evidence type="ECO:0000259" key="3">
    <source>
        <dbReference type="Pfam" id="PF19974"/>
    </source>
</evidence>
<dbReference type="PATRIC" id="fig|946483.4.peg.2720"/>
<protein>
    <submittedName>
        <fullName evidence="4">Thymidine phosphorylase</fullName>
    </submittedName>
</protein>
<gene>
    <name evidence="4" type="ORF">Cenrod_2693</name>
</gene>
<proteinExistence type="predicted"/>
<dbReference type="eggNOG" id="COG0213">
    <property type="taxonomic scope" value="Bacteria"/>
</dbReference>
<keyword evidence="2" id="KW-0808">Transferase</keyword>
<dbReference type="KEGG" id="cbx:Cenrod_2693"/>
<evidence type="ECO:0000256" key="2">
    <source>
        <dbReference type="ARBA" id="ARBA00022679"/>
    </source>
</evidence>
<keyword evidence="1" id="KW-0328">Glycosyltransferase</keyword>
<feature type="domain" description="Ternary complex associated" evidence="3">
    <location>
        <begin position="624"/>
        <end position="678"/>
    </location>
</feature>
<dbReference type="PANTHER" id="PTHR10515:SF0">
    <property type="entry name" value="THYMIDINE PHOSPHORYLASE"/>
    <property type="match status" value="1"/>
</dbReference>
<dbReference type="Pfam" id="PF19974">
    <property type="entry name" value="TCAD9"/>
    <property type="match status" value="1"/>
</dbReference>
<dbReference type="SUPFAM" id="SSF52418">
    <property type="entry name" value="Nucleoside phosphorylase/phosphoribosyltransferase catalytic domain"/>
    <property type="match status" value="1"/>
</dbReference>
<dbReference type="HOGENOM" id="CLU_258903_0_0_4"/>
<dbReference type="InterPro" id="IPR045544">
    <property type="entry name" value="TCAD9"/>
</dbReference>
<organism evidence="4 5">
    <name type="scientific">Candidatus Symbiobacter mobilis CR</name>
    <dbReference type="NCBI Taxonomy" id="946483"/>
    <lineage>
        <taxon>Bacteria</taxon>
        <taxon>Pseudomonadati</taxon>
        <taxon>Pseudomonadota</taxon>
        <taxon>Betaproteobacteria</taxon>
        <taxon>Burkholderiales</taxon>
        <taxon>Comamonadaceae</taxon>
    </lineage>
</organism>
<evidence type="ECO:0000256" key="1">
    <source>
        <dbReference type="ARBA" id="ARBA00022676"/>
    </source>
</evidence>
<evidence type="ECO:0000313" key="5">
    <source>
        <dbReference type="Proteomes" id="UP000017184"/>
    </source>
</evidence>
<accession>U5NES7</accession>
<dbReference type="InterPro" id="IPR011009">
    <property type="entry name" value="Kinase-like_dom_sf"/>
</dbReference>
<dbReference type="STRING" id="946483.Cenrod_2693"/>
<reference evidence="4 5" key="1">
    <citation type="journal article" date="2013" name="Genome Biol.">
        <title>Genomic analysis reveals key aspects of prokaryotic symbiosis in the phototrophic consortium "Chlorochromatium aggregatum".</title>
        <authorList>
            <person name="Liu Z."/>
            <person name="Muller J."/>
            <person name="Li T."/>
            <person name="Alvey R.M."/>
            <person name="Vogl K."/>
            <person name="Frigaard N.U."/>
            <person name="Rockwell N.C."/>
            <person name="Boyd E.S."/>
            <person name="Tomsho L.P."/>
            <person name="Schuster S.C."/>
            <person name="Henke P."/>
            <person name="Rohde M."/>
            <person name="Overmann J."/>
            <person name="Bryant D.A."/>
        </authorList>
    </citation>
    <scope>NUCLEOTIDE SEQUENCE [LARGE SCALE GENOMIC DNA]</scope>
    <source>
        <strain evidence="4">CR</strain>
    </source>
</reference>
<dbReference type="Gene3D" id="3.40.1030.10">
    <property type="entry name" value="Nucleoside phosphorylase/phosphoribosyltransferase catalytic domain"/>
    <property type="match status" value="1"/>
</dbReference>
<dbReference type="PANTHER" id="PTHR10515">
    <property type="entry name" value="THYMIDINE PHOSPHORYLASE"/>
    <property type="match status" value="1"/>
</dbReference>
<dbReference type="SUPFAM" id="SSF56112">
    <property type="entry name" value="Protein kinase-like (PK-like)"/>
    <property type="match status" value="1"/>
</dbReference>
<dbReference type="GO" id="GO:0005829">
    <property type="term" value="C:cytosol"/>
    <property type="evidence" value="ECO:0007669"/>
    <property type="project" value="TreeGrafter"/>
</dbReference>